<dbReference type="Gene3D" id="6.20.170.10">
    <property type="match status" value="1"/>
</dbReference>
<dbReference type="PIRSF" id="PIRSF012337">
    <property type="entry name" value="gp45"/>
    <property type="match status" value="1"/>
</dbReference>
<organism evidence="2 3">
    <name type="scientific">Burkholderia cepacia</name>
    <name type="common">Pseudomonas cepacia</name>
    <dbReference type="NCBI Taxonomy" id="292"/>
    <lineage>
        <taxon>Bacteria</taxon>
        <taxon>Pseudomonadati</taxon>
        <taxon>Pseudomonadota</taxon>
        <taxon>Betaproteobacteria</taxon>
        <taxon>Burkholderiales</taxon>
        <taxon>Burkholderiaceae</taxon>
        <taxon>Burkholderia</taxon>
        <taxon>Burkholderia cepacia complex</taxon>
    </lineage>
</organism>
<accession>A0A2S8ILF2</accession>
<dbReference type="AlphaFoldDB" id="A0A2S8ILF2"/>
<evidence type="ECO:0000313" key="3">
    <source>
        <dbReference type="Proteomes" id="UP000238206"/>
    </source>
</evidence>
<dbReference type="InterPro" id="IPR053861">
    <property type="entry name" value="Phage_Mu_Gp45_N"/>
</dbReference>
<protein>
    <submittedName>
        <fullName evidence="2">Phage baseplate assembly protein V</fullName>
    </submittedName>
</protein>
<evidence type="ECO:0000259" key="1">
    <source>
        <dbReference type="Pfam" id="PF06890"/>
    </source>
</evidence>
<name>A0A2S8ILF2_BURCE</name>
<sequence length="192" mass="20346">MNKLGAWLVRGVVSLVNSASKMQTLQTRLMAGGVKDGVEHFEPYGFTSHPMDGAEAIVGFLGGDSSHGVALVVADRRFRPLNLKPGEVAIFTNEGDSLILRNGRIAELTTGTFRVNASEKIEFNSPIVEASEQVVAKGRLTAQSGMAVRAGEGGGEAATFDAPIRTPDVIVDGKSTARHRHAETGGITEEMQ</sequence>
<dbReference type="RefSeq" id="WP_105392075.1">
    <property type="nucleotide sequence ID" value="NZ_PUIQ01000030.1"/>
</dbReference>
<dbReference type="Proteomes" id="UP000238206">
    <property type="component" value="Unassembled WGS sequence"/>
</dbReference>
<dbReference type="NCBIfam" id="TIGR01644">
    <property type="entry name" value="phage_P2_V"/>
    <property type="match status" value="1"/>
</dbReference>
<evidence type="ECO:0000313" key="2">
    <source>
        <dbReference type="EMBL" id="PQP15525.1"/>
    </source>
</evidence>
<dbReference type="EMBL" id="PUIQ01000030">
    <property type="protein sequence ID" value="PQP15525.1"/>
    <property type="molecule type" value="Genomic_DNA"/>
</dbReference>
<proteinExistence type="predicted"/>
<dbReference type="InterPro" id="IPR014462">
    <property type="entry name" value="Phage_Mu_Gp45"/>
</dbReference>
<dbReference type="Pfam" id="PF06890">
    <property type="entry name" value="Phage_Mu_Gp45"/>
    <property type="match status" value="1"/>
</dbReference>
<comment type="caution">
    <text evidence="2">The sequence shown here is derived from an EMBL/GenBank/DDBJ whole genome shotgun (WGS) entry which is preliminary data.</text>
</comment>
<feature type="domain" description="Bacteriophage Mu Gp45 N-terminal" evidence="1">
    <location>
        <begin position="10"/>
        <end position="77"/>
    </location>
</feature>
<gene>
    <name evidence="2" type="ORF">C5615_22890</name>
</gene>
<reference evidence="2 3" key="1">
    <citation type="submission" date="2018-02" db="EMBL/GenBank/DDBJ databases">
        <title>Draft genome sequencing of Burkholderia cepacia Y14-15.</title>
        <authorList>
            <person name="Zheng B.-X."/>
        </authorList>
    </citation>
    <scope>NUCLEOTIDE SEQUENCE [LARGE SCALE GENOMIC DNA]</scope>
    <source>
        <strain evidence="2 3">Y14-15</strain>
    </source>
</reference>
<dbReference type="InterPro" id="IPR013046">
    <property type="entry name" value="GpV/Gp45"/>
</dbReference>